<dbReference type="PANTHER" id="PTHR10491">
    <property type="entry name" value="DTDP-4-DEHYDRORHAMNOSE REDUCTASE"/>
    <property type="match status" value="1"/>
</dbReference>
<evidence type="ECO:0000256" key="1">
    <source>
        <dbReference type="ARBA" id="ARBA00004781"/>
    </source>
</evidence>
<keyword evidence="6" id="KW-0560">Oxidoreductase</keyword>
<protein>
    <recommendedName>
        <fullName evidence="4 6">dTDP-4-dehydrorhamnose reductase</fullName>
        <ecNumber evidence="3 6">1.1.1.133</ecNumber>
    </recommendedName>
</protein>
<dbReference type="PANTHER" id="PTHR10491:SF4">
    <property type="entry name" value="METHIONINE ADENOSYLTRANSFERASE 2 SUBUNIT BETA"/>
    <property type="match status" value="1"/>
</dbReference>
<dbReference type="Gene3D" id="3.90.25.10">
    <property type="entry name" value="UDP-galactose 4-epimerase, domain 1"/>
    <property type="match status" value="1"/>
</dbReference>
<comment type="function">
    <text evidence="6">Catalyzes the reduction of dTDP-6-deoxy-L-lyxo-4-hexulose to yield dTDP-L-rhamnose.</text>
</comment>
<dbReference type="InterPro" id="IPR029903">
    <property type="entry name" value="RmlD-like-bd"/>
</dbReference>
<comment type="similarity">
    <text evidence="2 6">Belongs to the dTDP-4-dehydrorhamnose reductase family.</text>
</comment>
<dbReference type="InterPro" id="IPR036291">
    <property type="entry name" value="NAD(P)-bd_dom_sf"/>
</dbReference>
<comment type="pathway">
    <text evidence="1 6">Carbohydrate biosynthesis; dTDP-L-rhamnose biosynthesis.</text>
</comment>
<dbReference type="InterPro" id="IPR005913">
    <property type="entry name" value="dTDP_dehydrorham_reduct"/>
</dbReference>
<accession>A0A1X0Y1S4</accession>
<organism evidence="8 9">
    <name type="scientific">Geothermobacter hydrogeniphilus</name>
    <dbReference type="NCBI Taxonomy" id="1969733"/>
    <lineage>
        <taxon>Bacteria</taxon>
        <taxon>Pseudomonadati</taxon>
        <taxon>Thermodesulfobacteriota</taxon>
        <taxon>Desulfuromonadia</taxon>
        <taxon>Desulfuromonadales</taxon>
        <taxon>Geothermobacteraceae</taxon>
        <taxon>Geothermobacter</taxon>
    </lineage>
</organism>
<keyword evidence="9" id="KW-1185">Reference proteome</keyword>
<dbReference type="EC" id="1.1.1.133" evidence="3 6"/>
<dbReference type="GO" id="GO:0008831">
    <property type="term" value="F:dTDP-4-dehydrorhamnose reductase activity"/>
    <property type="evidence" value="ECO:0007669"/>
    <property type="project" value="UniProtKB-EC"/>
</dbReference>
<comment type="catalytic activity">
    <reaction evidence="5">
        <text>dTDP-beta-L-rhamnose + NADP(+) = dTDP-4-dehydro-beta-L-rhamnose + NADPH + H(+)</text>
        <dbReference type="Rhea" id="RHEA:21796"/>
        <dbReference type="ChEBI" id="CHEBI:15378"/>
        <dbReference type="ChEBI" id="CHEBI:57510"/>
        <dbReference type="ChEBI" id="CHEBI:57783"/>
        <dbReference type="ChEBI" id="CHEBI:58349"/>
        <dbReference type="ChEBI" id="CHEBI:62830"/>
        <dbReference type="EC" id="1.1.1.133"/>
    </reaction>
</comment>
<dbReference type="EMBL" id="NAAD01000013">
    <property type="protein sequence ID" value="ORJ59032.1"/>
    <property type="molecule type" value="Genomic_DNA"/>
</dbReference>
<dbReference type="CDD" id="cd05254">
    <property type="entry name" value="dTDP_HR_like_SDR_e"/>
    <property type="match status" value="1"/>
</dbReference>
<evidence type="ECO:0000256" key="4">
    <source>
        <dbReference type="ARBA" id="ARBA00017099"/>
    </source>
</evidence>
<evidence type="ECO:0000259" key="7">
    <source>
        <dbReference type="Pfam" id="PF04321"/>
    </source>
</evidence>
<evidence type="ECO:0000313" key="8">
    <source>
        <dbReference type="EMBL" id="ORJ59032.1"/>
    </source>
</evidence>
<dbReference type="Pfam" id="PF04321">
    <property type="entry name" value="RmlD_sub_bind"/>
    <property type="match status" value="1"/>
</dbReference>
<dbReference type="GO" id="GO:0019305">
    <property type="term" value="P:dTDP-rhamnose biosynthetic process"/>
    <property type="evidence" value="ECO:0007669"/>
    <property type="project" value="UniProtKB-UniPathway"/>
</dbReference>
<dbReference type="Proteomes" id="UP000193136">
    <property type="component" value="Unassembled WGS sequence"/>
</dbReference>
<evidence type="ECO:0000256" key="5">
    <source>
        <dbReference type="ARBA" id="ARBA00048200"/>
    </source>
</evidence>
<name>A0A1X0Y1S4_9BACT</name>
<dbReference type="SUPFAM" id="SSF51735">
    <property type="entry name" value="NAD(P)-binding Rossmann-fold domains"/>
    <property type="match status" value="1"/>
</dbReference>
<dbReference type="AlphaFoldDB" id="A0A1X0Y1S4"/>
<comment type="caution">
    <text evidence="8">The sequence shown here is derived from an EMBL/GenBank/DDBJ whole genome shotgun (WGS) entry which is preliminary data.</text>
</comment>
<reference evidence="8 9" key="1">
    <citation type="submission" date="2017-03" db="EMBL/GenBank/DDBJ databases">
        <title>Genome sequence of Geothermobacter sp. EPR-M, Deep-Sea Iron Reducer.</title>
        <authorList>
            <person name="Tully B."/>
            <person name="Savalia P."/>
            <person name="Abuyen K."/>
            <person name="Baughan C."/>
            <person name="Romero E."/>
            <person name="Ronkowski C."/>
            <person name="Torres B."/>
            <person name="Tremblay J."/>
            <person name="Trujillo A."/>
            <person name="Tyler M."/>
            <person name="Perez-Rodriguez I."/>
            <person name="Amend J."/>
        </authorList>
    </citation>
    <scope>NUCLEOTIDE SEQUENCE [LARGE SCALE GENOMIC DNA]</scope>
    <source>
        <strain evidence="8 9">EPR-M</strain>
    </source>
</reference>
<feature type="domain" description="RmlD-like substrate binding" evidence="7">
    <location>
        <begin position="6"/>
        <end position="286"/>
    </location>
</feature>
<evidence type="ECO:0000313" key="9">
    <source>
        <dbReference type="Proteomes" id="UP000193136"/>
    </source>
</evidence>
<dbReference type="GO" id="GO:0005829">
    <property type="term" value="C:cytosol"/>
    <property type="evidence" value="ECO:0007669"/>
    <property type="project" value="TreeGrafter"/>
</dbReference>
<evidence type="ECO:0000256" key="2">
    <source>
        <dbReference type="ARBA" id="ARBA00010944"/>
    </source>
</evidence>
<keyword evidence="6" id="KW-0521">NADP</keyword>
<dbReference type="RefSeq" id="WP_085010791.1">
    <property type="nucleotide sequence ID" value="NZ_NAAD01000013.1"/>
</dbReference>
<dbReference type="OrthoDB" id="9803892at2"/>
<evidence type="ECO:0000256" key="3">
    <source>
        <dbReference type="ARBA" id="ARBA00012929"/>
    </source>
</evidence>
<evidence type="ECO:0000256" key="6">
    <source>
        <dbReference type="RuleBase" id="RU364082"/>
    </source>
</evidence>
<dbReference type="STRING" id="1969733.B5V00_10695"/>
<dbReference type="NCBIfam" id="TIGR01214">
    <property type="entry name" value="rmlD"/>
    <property type="match status" value="1"/>
</dbReference>
<sequence length="296" mass="32489">MSASLKVALIGARGMLADAVQRLAPGNWDIHGYDLPGFDLTDRTSVLDLAGENPDLIINCAALTDVDGCESRVEQAEAVNGRGPGYLAELARDCGATLVHVSTDFVFNGEKDGPYLETDTPDPLSVYGLSKLHGEQAILAGGLERCFIIRTSWLYGAGGGNFVETMVRLARERESLGIVADQIGTPTWTDDLVRAMLRLLEQGDYGIYHYSNDGACSWYDFACAAIELARHDEKLAVRQIRPITTADYPLPACRPRYSVLSKQKIGKISGVEIPDWRESLKRYFKQRQGGDKTHGY</sequence>
<gene>
    <name evidence="8" type="ORF">B5V00_10695</name>
</gene>
<proteinExistence type="inferred from homology"/>
<dbReference type="UniPathway" id="UPA00124"/>
<dbReference type="Gene3D" id="3.40.50.720">
    <property type="entry name" value="NAD(P)-binding Rossmann-like Domain"/>
    <property type="match status" value="1"/>
</dbReference>